<dbReference type="RefSeq" id="WP_404605010.1">
    <property type="nucleotide sequence ID" value="NZ_JBIYDN010000003.1"/>
</dbReference>
<evidence type="ECO:0000256" key="2">
    <source>
        <dbReference type="ARBA" id="ARBA00022448"/>
    </source>
</evidence>
<evidence type="ECO:0000259" key="9">
    <source>
        <dbReference type="PROSITE" id="PS50928"/>
    </source>
</evidence>
<dbReference type="EMBL" id="JBIYDN010000003">
    <property type="protein sequence ID" value="MFK4441248.1"/>
    <property type="molecule type" value="Genomic_DNA"/>
</dbReference>
<feature type="transmembrane region" description="Helical" evidence="7">
    <location>
        <begin position="104"/>
        <end position="125"/>
    </location>
</feature>
<keyword evidence="3" id="KW-1003">Cell membrane</keyword>
<evidence type="ECO:0000256" key="6">
    <source>
        <dbReference type="ARBA" id="ARBA00023136"/>
    </source>
</evidence>
<evidence type="ECO:0000313" key="10">
    <source>
        <dbReference type="EMBL" id="MFK4441248.1"/>
    </source>
</evidence>
<keyword evidence="5 7" id="KW-1133">Transmembrane helix</keyword>
<dbReference type="Proteomes" id="UP001620514">
    <property type="component" value="Unassembled WGS sequence"/>
</dbReference>
<dbReference type="InterPro" id="IPR035906">
    <property type="entry name" value="MetI-like_sf"/>
</dbReference>
<evidence type="ECO:0000256" key="8">
    <source>
        <dbReference type="SAM" id="MobiDB-lite"/>
    </source>
</evidence>
<dbReference type="PANTHER" id="PTHR30193:SF41">
    <property type="entry name" value="DIACETYLCHITOBIOSE UPTAKE SYSTEM PERMEASE PROTEIN NGCF"/>
    <property type="match status" value="1"/>
</dbReference>
<feature type="transmembrane region" description="Helical" evidence="7">
    <location>
        <begin position="290"/>
        <end position="310"/>
    </location>
</feature>
<dbReference type="Pfam" id="PF00528">
    <property type="entry name" value="BPD_transp_1"/>
    <property type="match status" value="1"/>
</dbReference>
<keyword evidence="6 7" id="KW-0472">Membrane</keyword>
<comment type="caution">
    <text evidence="10">The sequence shown here is derived from an EMBL/GenBank/DDBJ whole genome shotgun (WGS) entry which is preliminary data.</text>
</comment>
<evidence type="ECO:0000256" key="4">
    <source>
        <dbReference type="ARBA" id="ARBA00022692"/>
    </source>
</evidence>
<evidence type="ECO:0000256" key="7">
    <source>
        <dbReference type="RuleBase" id="RU363032"/>
    </source>
</evidence>
<dbReference type="InterPro" id="IPR051393">
    <property type="entry name" value="ABC_transporter_permease"/>
</dbReference>
<organism evidence="10 11">
    <name type="scientific">Caballeronia udeis</name>
    <dbReference type="NCBI Taxonomy" id="1232866"/>
    <lineage>
        <taxon>Bacteria</taxon>
        <taxon>Pseudomonadati</taxon>
        <taxon>Pseudomonadota</taxon>
        <taxon>Betaproteobacteria</taxon>
        <taxon>Burkholderiales</taxon>
        <taxon>Burkholderiaceae</taxon>
        <taxon>Caballeronia</taxon>
    </lineage>
</organism>
<keyword evidence="4 7" id="KW-0812">Transmembrane</keyword>
<dbReference type="Gene3D" id="1.10.3720.10">
    <property type="entry name" value="MetI-like"/>
    <property type="match status" value="1"/>
</dbReference>
<gene>
    <name evidence="10" type="ORF">ABH943_001259</name>
</gene>
<evidence type="ECO:0000256" key="3">
    <source>
        <dbReference type="ARBA" id="ARBA00022475"/>
    </source>
</evidence>
<evidence type="ECO:0000313" key="11">
    <source>
        <dbReference type="Proteomes" id="UP001620514"/>
    </source>
</evidence>
<protein>
    <submittedName>
        <fullName evidence="10">Multiple sugar transport system permease protein</fullName>
    </submittedName>
</protein>
<feature type="transmembrane region" description="Helical" evidence="7">
    <location>
        <begin position="41"/>
        <end position="60"/>
    </location>
</feature>
<comment type="similarity">
    <text evidence="7">Belongs to the binding-protein-dependent transport system permease family.</text>
</comment>
<feature type="transmembrane region" description="Helical" evidence="7">
    <location>
        <begin position="238"/>
        <end position="258"/>
    </location>
</feature>
<keyword evidence="10" id="KW-0762">Sugar transport</keyword>
<dbReference type="SUPFAM" id="SSF161098">
    <property type="entry name" value="MetI-like"/>
    <property type="match status" value="1"/>
</dbReference>
<feature type="transmembrane region" description="Helical" evidence="7">
    <location>
        <begin position="185"/>
        <end position="207"/>
    </location>
</feature>
<keyword evidence="11" id="KW-1185">Reference proteome</keyword>
<evidence type="ECO:0000256" key="1">
    <source>
        <dbReference type="ARBA" id="ARBA00004651"/>
    </source>
</evidence>
<reference evidence="10 11" key="2">
    <citation type="submission" date="2024-11" db="EMBL/GenBank/DDBJ databases">
        <title>Using genomics to understand microbial adaptation to soil warming.</title>
        <authorList>
            <person name="Deangelis K.M. PhD."/>
        </authorList>
    </citation>
    <scope>NUCLEOTIDE SEQUENCE [LARGE SCALE GENOMIC DNA]</scope>
    <source>
        <strain evidence="10 11">GAS97</strain>
    </source>
</reference>
<comment type="subcellular location">
    <subcellularLocation>
        <location evidence="1 7">Cell membrane</location>
        <topology evidence="1 7">Multi-pass membrane protein</topology>
    </subcellularLocation>
</comment>
<dbReference type="PROSITE" id="PS50928">
    <property type="entry name" value="ABC_TM1"/>
    <property type="match status" value="1"/>
</dbReference>
<evidence type="ECO:0000256" key="5">
    <source>
        <dbReference type="ARBA" id="ARBA00022989"/>
    </source>
</evidence>
<proteinExistence type="inferred from homology"/>
<dbReference type="CDD" id="cd06261">
    <property type="entry name" value="TM_PBP2"/>
    <property type="match status" value="1"/>
</dbReference>
<dbReference type="PANTHER" id="PTHR30193">
    <property type="entry name" value="ABC TRANSPORTER PERMEASE PROTEIN"/>
    <property type="match status" value="1"/>
</dbReference>
<sequence>MDHLSPGLASQVTKAASAPVPASRAPARSWALGRNRRAETLTAWALVLPALTGFIVFYGWPTLRAIEISFTDWNLLRPPRFVGLGNYAAMIQDGQFWQGMKLSAYYVILNIPLQTALGLFLAVAMDRLSRSLLVRSVVLLPYLLSNVLVAMMWLWMLDPLLGWVNSLLGTVGVDRQPFFGGVDQALITVAAVNIWRYTGLVAMLFLAGLQNIPRHLYEAASLEGASEWQMFWRVTLPLLRPVMVFVLVTSVTGSFQIFDTIAVTTKGGPLDSTRVLVYYIVQNAFSYYKMGYASAMSMALCVLMLLYTVVQMRLMRASENDLA</sequence>
<dbReference type="InterPro" id="IPR000515">
    <property type="entry name" value="MetI-like"/>
</dbReference>
<name>A0ABW8MC63_9BURK</name>
<keyword evidence="2 7" id="KW-0813">Transport</keyword>
<reference evidence="10 11" key="1">
    <citation type="submission" date="2024-10" db="EMBL/GenBank/DDBJ databases">
        <authorList>
            <person name="Deangelis K."/>
            <person name="Huntemann M."/>
            <person name="Clum A."/>
            <person name="Wang J."/>
            <person name="Palaniappan K."/>
            <person name="Ritter S."/>
            <person name="Chen I.-M."/>
            <person name="Stamatis D."/>
            <person name="Reddy T."/>
            <person name="O'Malley R."/>
            <person name="Daum C."/>
            <person name="Ng V."/>
            <person name="Ivanova N."/>
            <person name="Kyrpides N."/>
            <person name="Woyke T."/>
        </authorList>
    </citation>
    <scope>NUCLEOTIDE SEQUENCE [LARGE SCALE GENOMIC DNA]</scope>
    <source>
        <strain evidence="10 11">GAS97</strain>
    </source>
</reference>
<feature type="domain" description="ABC transmembrane type-1" evidence="9">
    <location>
        <begin position="100"/>
        <end position="311"/>
    </location>
</feature>
<accession>A0ABW8MC63</accession>
<feature type="transmembrane region" description="Helical" evidence="7">
    <location>
        <begin position="137"/>
        <end position="156"/>
    </location>
</feature>
<feature type="region of interest" description="Disordered" evidence="8">
    <location>
        <begin position="1"/>
        <end position="21"/>
    </location>
</feature>